<keyword evidence="4 9" id="KW-0106">Calcium</keyword>
<dbReference type="FunFam" id="2.60.40.60:FF:000020">
    <property type="entry name" value="Dachsous cadherin-related 1b"/>
    <property type="match status" value="4"/>
</dbReference>
<dbReference type="InParanoid" id="F6Q874"/>
<sequence length="1516" mass="169484">VVITIDDVQDNEPRFVHLPYNRRINEDIAKGTSVVTISAIDGDRGQPNDVAYSIVSGNEDGKFSLDSSGDVRVASRIDRDVIGFSGSYVLTIRATEIPTRGSSGGAFREVSFDVIVDDVNDERPRFERRSYRMNVPETTPVGTALPMLIRVEGMIFDVTDKDQDANSDVTMSVEWNMSDHIALSPVTFRHRGDVTIVLKQPLDFETQRRVQFRIFANETNNPALFTECDVTIDVENENDNAPLFANTEYHVNVSENTEVGELIFRASATDHDSGKFGRIYYSLEDAHGDVTIGTVFRLNELTGDITTKPGISPDYETIPVYDVTIMAQDNGIPSLSTTRKLRIEIDDVNDNAPLFTKSIYDVTVDENDRLRDFGVEATDVDSGKDGTIRYRISGGNDRGVFRINDVTGDITNVKVLDYERLGDHVMLDVIAQDNGNDVQLSSSAKVVITINDVNDNAPIFSRSTETSFQVQENILGPKIAKFTAYDVDSGDNGRVTYSIVTGNDDNTFTISPLDGELRVTHGVELDREHEAYYNVTICAMDRGEIPKYFFLFSFFFCFNYFYRKKNFNFLFQIFTQIHVTDANDNPPQFVQFPNRINLSENTVMGFSVYHLVAEDMDSGTELRFVSQPIVAIDNDDGRNADVTYSLVNDESGFFAIDSLTGSLRTIVNIVAPGQSLDREVMSQYRLVVMATDRASNPLSSTAVATVTIDDVNDSRPRFLSPFLRIQVHENSPVGSKVTTLVATDDDLNSDLVFSMTSTDNDIIISWFHLNSSSASLVTKSRLDREVLSPPGGPGWVNITLTASDHGFPSPRSTRVIVRVRVDDVNDNYPVFTEDNYDIEIPEDLQPGSIVTSAIAMDIDDSAYGDVTYKLHGAVGFFTIHQILGKIRLVKPLDREVISEHKLTIVATDNVRGSRNNRKKTTKKMTITVSDVNDNSPVFDQPQQYKISVLENTTPGTRVAMVTATDRDEGNNGHVTYSLRAFNRNTYFFSIDPIDGDVTISRQVVASPRLPLVGDVVVFATDGGGRESNMTLQVRIVDVNDHVPKFESPAFNVIRILEEQPGGLFVTQAMATDDDIGLNADVRYRLHDPDLTNQGAFMIDDVTGRVITSRRLDRELRHSYSVVIQAHDLGDPQLQSTRILNVILDDVNDNRPNFPASGSQANKPHYYVGASQRLRFPEDAPIGSIVGHVTRAVDRDDSAQIFYHILTQDVSGEPILGMNGDKIVLMREVDREAVERNIVLLVKPFLTLNSRYQIPTRMKPNQNTGLLVLNNRHTSLIGATDNPNFTRPFLLGRWDATVQQQPSALMADDVIANDVTRPIHLMWDPARDASLLRLYVTVDDVIDEPPRFSRDVYVTAVEGNTRPRTKIIQINATDYDVNDDVTYSIQNINFHRPDNSTSYRRNAFVINPRNGVIKSGSHVIKGKGYFLMTVQARDSANHSATCQVKVHILQRSKKIQFVLESPPDVVREQQEKFSETLRRMTGSIVTIDDVSPHLTTKRERDVTRSDVTIRIFDPQAN</sequence>
<feature type="domain" description="Cadherin" evidence="10">
    <location>
        <begin position="16"/>
        <end position="126"/>
    </location>
</feature>
<reference evidence="11" key="2">
    <citation type="submission" date="2025-08" db="UniProtKB">
        <authorList>
            <consortium name="Ensembl"/>
        </authorList>
    </citation>
    <scope>IDENTIFICATION</scope>
</reference>
<dbReference type="PROSITE" id="PS50268">
    <property type="entry name" value="CADHERIN_2"/>
    <property type="match status" value="12"/>
</dbReference>
<proteinExistence type="predicted"/>
<feature type="domain" description="Cadherin" evidence="10">
    <location>
        <begin position="356"/>
        <end position="460"/>
    </location>
</feature>
<dbReference type="PRINTS" id="PR00205">
    <property type="entry name" value="CADHERIN"/>
</dbReference>
<feature type="domain" description="Cadherin" evidence="10">
    <location>
        <begin position="1167"/>
        <end position="1284"/>
    </location>
</feature>
<evidence type="ECO:0000256" key="8">
    <source>
        <dbReference type="ARBA" id="ARBA00023180"/>
    </source>
</evidence>
<keyword evidence="7" id="KW-0472">Membrane</keyword>
<dbReference type="GO" id="GO:0007409">
    <property type="term" value="P:axonogenesis"/>
    <property type="evidence" value="ECO:0000318"/>
    <property type="project" value="GO_Central"/>
</dbReference>
<dbReference type="InterPro" id="IPR020894">
    <property type="entry name" value="Cadherin_CS"/>
</dbReference>
<dbReference type="Pfam" id="PF00028">
    <property type="entry name" value="Cadherin"/>
    <property type="match status" value="9"/>
</dbReference>
<dbReference type="InterPro" id="IPR002126">
    <property type="entry name" value="Cadherin-like_dom"/>
</dbReference>
<protein>
    <recommendedName>
        <fullName evidence="10">Cadherin domain-containing protein</fullName>
    </recommendedName>
</protein>
<keyword evidence="12" id="KW-1185">Reference proteome</keyword>
<dbReference type="GO" id="GO:0030855">
    <property type="term" value="P:epithelial cell differentiation"/>
    <property type="evidence" value="ECO:0000318"/>
    <property type="project" value="GO_Central"/>
</dbReference>
<feature type="domain" description="Cadherin" evidence="10">
    <location>
        <begin position="719"/>
        <end position="831"/>
    </location>
</feature>
<dbReference type="SMART" id="SM00112">
    <property type="entry name" value="CA"/>
    <property type="match status" value="11"/>
</dbReference>
<evidence type="ECO:0000259" key="10">
    <source>
        <dbReference type="PROSITE" id="PS50268"/>
    </source>
</evidence>
<keyword evidence="8" id="KW-0325">Glycoprotein</keyword>
<evidence type="ECO:0000256" key="5">
    <source>
        <dbReference type="ARBA" id="ARBA00022889"/>
    </source>
</evidence>
<evidence type="ECO:0000313" key="11">
    <source>
        <dbReference type="Ensembl" id="ENSCINP00000001009.3"/>
    </source>
</evidence>
<dbReference type="PROSITE" id="PS00232">
    <property type="entry name" value="CADHERIN_1"/>
    <property type="match status" value="6"/>
</dbReference>
<reference evidence="11" key="3">
    <citation type="submission" date="2025-09" db="UniProtKB">
        <authorList>
            <consortium name="Ensembl"/>
        </authorList>
    </citation>
    <scope>IDENTIFICATION</scope>
</reference>
<dbReference type="OMA" id="QIVNIRY"/>
<dbReference type="Ensembl" id="ENSCINT00000001009.3">
    <property type="protein sequence ID" value="ENSCINP00000001009.3"/>
    <property type="gene ID" value="ENSCING00000000549.3"/>
</dbReference>
<evidence type="ECO:0000256" key="1">
    <source>
        <dbReference type="ARBA" id="ARBA00004167"/>
    </source>
</evidence>
<dbReference type="Proteomes" id="UP000008144">
    <property type="component" value="Unassembled WGS sequence"/>
</dbReference>
<organism evidence="11 12">
    <name type="scientific">Ciona intestinalis</name>
    <name type="common">Transparent sea squirt</name>
    <name type="synonym">Ascidia intestinalis</name>
    <dbReference type="NCBI Taxonomy" id="7719"/>
    <lineage>
        <taxon>Eukaryota</taxon>
        <taxon>Metazoa</taxon>
        <taxon>Chordata</taxon>
        <taxon>Tunicata</taxon>
        <taxon>Ascidiacea</taxon>
        <taxon>Phlebobranchia</taxon>
        <taxon>Cionidae</taxon>
        <taxon>Ciona</taxon>
    </lineage>
</organism>
<evidence type="ECO:0000256" key="9">
    <source>
        <dbReference type="PROSITE-ProRule" id="PRU00043"/>
    </source>
</evidence>
<feature type="domain" description="Cadherin" evidence="10">
    <location>
        <begin position="1348"/>
        <end position="1464"/>
    </location>
</feature>
<dbReference type="Gene3D" id="2.60.40.60">
    <property type="entry name" value="Cadherins"/>
    <property type="match status" value="12"/>
</dbReference>
<dbReference type="SUPFAM" id="SSF49313">
    <property type="entry name" value="Cadherin-like"/>
    <property type="match status" value="12"/>
</dbReference>
<feature type="domain" description="Cadherin" evidence="10">
    <location>
        <begin position="1047"/>
        <end position="1153"/>
    </location>
</feature>
<dbReference type="GO" id="GO:0044331">
    <property type="term" value="P:cell-cell adhesion mediated by cadherin"/>
    <property type="evidence" value="ECO:0000318"/>
    <property type="project" value="GO_Central"/>
</dbReference>
<dbReference type="GO" id="GO:0005509">
    <property type="term" value="F:calcium ion binding"/>
    <property type="evidence" value="ECO:0007669"/>
    <property type="project" value="UniProtKB-UniRule"/>
</dbReference>
<feature type="domain" description="Cadherin" evidence="10">
    <location>
        <begin position="940"/>
        <end position="1045"/>
    </location>
</feature>
<evidence type="ECO:0000256" key="2">
    <source>
        <dbReference type="ARBA" id="ARBA00022692"/>
    </source>
</evidence>
<evidence type="ECO:0000313" key="12">
    <source>
        <dbReference type="Proteomes" id="UP000008144"/>
    </source>
</evidence>
<dbReference type="InterPro" id="IPR015919">
    <property type="entry name" value="Cadherin-like_sf"/>
</dbReference>
<name>F6Q874_CIOIN</name>
<feature type="domain" description="Cadherin" evidence="10">
    <location>
        <begin position="127"/>
        <end position="244"/>
    </location>
</feature>
<dbReference type="PANTHER" id="PTHR24027:SF438">
    <property type="entry name" value="CADHERIN 23"/>
    <property type="match status" value="1"/>
</dbReference>
<comment type="subcellular location">
    <subcellularLocation>
        <location evidence="1">Membrane</location>
        <topology evidence="1">Single-pass membrane protein</topology>
    </subcellularLocation>
</comment>
<feature type="domain" description="Cadherin" evidence="10">
    <location>
        <begin position="612"/>
        <end position="718"/>
    </location>
</feature>
<feature type="domain" description="Cadherin" evidence="10">
    <location>
        <begin position="832"/>
        <end position="938"/>
    </location>
</feature>
<evidence type="ECO:0000256" key="6">
    <source>
        <dbReference type="ARBA" id="ARBA00022989"/>
    </source>
</evidence>
<reference evidence="12" key="1">
    <citation type="journal article" date="2002" name="Science">
        <title>The draft genome of Ciona intestinalis: insights into chordate and vertebrate origins.</title>
        <authorList>
            <person name="Dehal P."/>
            <person name="Satou Y."/>
            <person name="Campbell R.K."/>
            <person name="Chapman J."/>
            <person name="Degnan B."/>
            <person name="De Tomaso A."/>
            <person name="Davidson B."/>
            <person name="Di Gregorio A."/>
            <person name="Gelpke M."/>
            <person name="Goodstein D.M."/>
            <person name="Harafuji N."/>
            <person name="Hastings K.E."/>
            <person name="Ho I."/>
            <person name="Hotta K."/>
            <person name="Huang W."/>
            <person name="Kawashima T."/>
            <person name="Lemaire P."/>
            <person name="Martinez D."/>
            <person name="Meinertzhagen I.A."/>
            <person name="Necula S."/>
            <person name="Nonaka M."/>
            <person name="Putnam N."/>
            <person name="Rash S."/>
            <person name="Saiga H."/>
            <person name="Satake M."/>
            <person name="Terry A."/>
            <person name="Yamada L."/>
            <person name="Wang H.G."/>
            <person name="Awazu S."/>
            <person name="Azumi K."/>
            <person name="Boore J."/>
            <person name="Branno M."/>
            <person name="Chin-Bow S."/>
            <person name="DeSantis R."/>
            <person name="Doyle S."/>
            <person name="Francino P."/>
            <person name="Keys D.N."/>
            <person name="Haga S."/>
            <person name="Hayashi H."/>
            <person name="Hino K."/>
            <person name="Imai K.S."/>
            <person name="Inaba K."/>
            <person name="Kano S."/>
            <person name="Kobayashi K."/>
            <person name="Kobayashi M."/>
            <person name="Lee B.I."/>
            <person name="Makabe K.W."/>
            <person name="Manohar C."/>
            <person name="Matassi G."/>
            <person name="Medina M."/>
            <person name="Mochizuki Y."/>
            <person name="Mount S."/>
            <person name="Morishita T."/>
            <person name="Miura S."/>
            <person name="Nakayama A."/>
            <person name="Nishizaka S."/>
            <person name="Nomoto H."/>
            <person name="Ohta F."/>
            <person name="Oishi K."/>
            <person name="Rigoutsos I."/>
            <person name="Sano M."/>
            <person name="Sasaki A."/>
            <person name="Sasakura Y."/>
            <person name="Shoguchi E."/>
            <person name="Shin-i T."/>
            <person name="Spagnuolo A."/>
            <person name="Stainier D."/>
            <person name="Suzuki M.M."/>
            <person name="Tassy O."/>
            <person name="Takatori N."/>
            <person name="Tokuoka M."/>
            <person name="Yagi K."/>
            <person name="Yoshizaki F."/>
            <person name="Wada S."/>
            <person name="Zhang C."/>
            <person name="Hyatt P.D."/>
            <person name="Larimer F."/>
            <person name="Detter C."/>
            <person name="Doggett N."/>
            <person name="Glavina T."/>
            <person name="Hawkins T."/>
            <person name="Richardson P."/>
            <person name="Lucas S."/>
            <person name="Kohara Y."/>
            <person name="Levine M."/>
            <person name="Satoh N."/>
            <person name="Rokhsar D.S."/>
        </authorList>
    </citation>
    <scope>NUCLEOTIDE SEQUENCE [LARGE SCALE GENOMIC DNA]</scope>
</reference>
<keyword evidence="3" id="KW-0677">Repeat</keyword>
<dbReference type="GO" id="GO:0005912">
    <property type="term" value="C:adherens junction"/>
    <property type="evidence" value="ECO:0000318"/>
    <property type="project" value="GO_Central"/>
</dbReference>
<dbReference type="GeneTree" id="ENSGT00940000163878"/>
<dbReference type="InterPro" id="IPR039808">
    <property type="entry name" value="Cadherin"/>
</dbReference>
<keyword evidence="5" id="KW-0130">Cell adhesion</keyword>
<dbReference type="FunFam" id="2.60.40.60:FF:000002">
    <property type="entry name" value="Protocadherin alpha 2"/>
    <property type="match status" value="1"/>
</dbReference>
<dbReference type="HOGENOM" id="CLU_247982_0_0_1"/>
<dbReference type="PANTHER" id="PTHR24027">
    <property type="entry name" value="CADHERIN-23"/>
    <property type="match status" value="1"/>
</dbReference>
<dbReference type="GO" id="GO:0005886">
    <property type="term" value="C:plasma membrane"/>
    <property type="evidence" value="ECO:0000318"/>
    <property type="project" value="GO_Central"/>
</dbReference>
<evidence type="ECO:0000256" key="4">
    <source>
        <dbReference type="ARBA" id="ARBA00022837"/>
    </source>
</evidence>
<accession>F6Q874</accession>
<feature type="domain" description="Cadherin" evidence="10">
    <location>
        <begin position="245"/>
        <end position="355"/>
    </location>
</feature>
<evidence type="ECO:0000256" key="7">
    <source>
        <dbReference type="ARBA" id="ARBA00023136"/>
    </source>
</evidence>
<keyword evidence="2" id="KW-0812">Transmembrane</keyword>
<evidence type="ECO:0000256" key="3">
    <source>
        <dbReference type="ARBA" id="ARBA00022737"/>
    </source>
</evidence>
<feature type="domain" description="Cadherin" evidence="10">
    <location>
        <begin position="462"/>
        <end position="589"/>
    </location>
</feature>
<dbReference type="STRING" id="7719.ENSCINP00000001009"/>
<dbReference type="CDD" id="cd11304">
    <property type="entry name" value="Cadherin_repeat"/>
    <property type="match status" value="12"/>
</dbReference>
<keyword evidence="6" id="KW-1133">Transmembrane helix</keyword>
<dbReference type="GO" id="GO:0007156">
    <property type="term" value="P:homophilic cell adhesion via plasma membrane adhesion molecules"/>
    <property type="evidence" value="ECO:0007669"/>
    <property type="project" value="InterPro"/>
</dbReference>